<sequence>MRCCWTLCDIPRPPEGAGLPMQQHPSYGRACGSLGAEALWLEWREGRRTLGTAQVLARQLPLVGRVALLSRGPVWRPDTARERSETAMAELLSALGQGHRAVLVTPEAEDGGPVLHGGMIPVMTAAHVARLALAPELSTLRAGLAPAWRNKLAQAERTGLRVTETSLPDNPGHWLLGAEAAQAQARGYARLPPAFARAWARSGRTLLLAAEGACGPLAGILILIHPPWATYHLAWTSPAGRRLHAHTLLLWRAIERLKEMGILALELGLLDTERTEGIARFKLGTGAAACPLGATWLRAPGTGSVARIARLGLRAGVVPQTARPSARG</sequence>
<proteinExistence type="predicted"/>
<protein>
    <submittedName>
        <fullName evidence="2">GNAT family N-acetyltransferase</fullName>
    </submittedName>
</protein>
<evidence type="ECO:0000313" key="3">
    <source>
        <dbReference type="Proteomes" id="UP000266305"/>
    </source>
</evidence>
<reference evidence="2 3" key="1">
    <citation type="submission" date="2018-08" db="EMBL/GenBank/DDBJ databases">
        <title>Draft genome sequence of Rhodobacter sphaeroides FY.</title>
        <authorList>
            <person name="Rayyan A."/>
            <person name="Meyer T.E."/>
            <person name="Kyndt J.A."/>
        </authorList>
    </citation>
    <scope>NUCLEOTIDE SEQUENCE [LARGE SCALE GENOMIC DNA]</scope>
    <source>
        <strain evidence="2 3">FY</strain>
    </source>
</reference>
<dbReference type="InterPro" id="IPR038740">
    <property type="entry name" value="BioF2-like_GNAT_dom"/>
</dbReference>
<evidence type="ECO:0000259" key="1">
    <source>
        <dbReference type="Pfam" id="PF13480"/>
    </source>
</evidence>
<dbReference type="PANTHER" id="PTHR36174">
    <property type="entry name" value="LIPID II:GLYCINE GLYCYLTRANSFERASE"/>
    <property type="match status" value="1"/>
</dbReference>
<dbReference type="SUPFAM" id="SSF55729">
    <property type="entry name" value="Acyl-CoA N-acyltransferases (Nat)"/>
    <property type="match status" value="1"/>
</dbReference>
<name>A0AAX1UL73_CERSP</name>
<gene>
    <name evidence="2" type="ORF">D1114_10480</name>
</gene>
<dbReference type="EMBL" id="QWGP01000009">
    <property type="protein sequence ID" value="RHZ95227.1"/>
    <property type="molecule type" value="Genomic_DNA"/>
</dbReference>
<comment type="caution">
    <text evidence="2">The sequence shown here is derived from an EMBL/GenBank/DDBJ whole genome shotgun (WGS) entry which is preliminary data.</text>
</comment>
<feature type="domain" description="BioF2-like acetyltransferase" evidence="1">
    <location>
        <begin position="190"/>
        <end position="269"/>
    </location>
</feature>
<evidence type="ECO:0000313" key="2">
    <source>
        <dbReference type="EMBL" id="RHZ95227.1"/>
    </source>
</evidence>
<organism evidence="2 3">
    <name type="scientific">Cereibacter sphaeroides</name>
    <name type="common">Rhodobacter sphaeroides</name>
    <dbReference type="NCBI Taxonomy" id="1063"/>
    <lineage>
        <taxon>Bacteria</taxon>
        <taxon>Pseudomonadati</taxon>
        <taxon>Pseudomonadota</taxon>
        <taxon>Alphaproteobacteria</taxon>
        <taxon>Rhodobacterales</taxon>
        <taxon>Paracoccaceae</taxon>
        <taxon>Cereibacter</taxon>
    </lineage>
</organism>
<dbReference type="InterPro" id="IPR016181">
    <property type="entry name" value="Acyl_CoA_acyltransferase"/>
</dbReference>
<dbReference type="InterPro" id="IPR050644">
    <property type="entry name" value="PG_Glycine_Bridge_Synth"/>
</dbReference>
<dbReference type="Gene3D" id="3.40.630.30">
    <property type="match status" value="2"/>
</dbReference>
<dbReference type="PANTHER" id="PTHR36174:SF1">
    <property type="entry name" value="LIPID II:GLYCINE GLYCYLTRANSFERASE"/>
    <property type="match status" value="1"/>
</dbReference>
<dbReference type="AlphaFoldDB" id="A0AAX1UL73"/>
<dbReference type="Proteomes" id="UP000266305">
    <property type="component" value="Unassembled WGS sequence"/>
</dbReference>
<accession>A0AAX1UL73</accession>
<dbReference type="Pfam" id="PF13480">
    <property type="entry name" value="Acetyltransf_6"/>
    <property type="match status" value="1"/>
</dbReference>